<organism evidence="1 2">
    <name type="scientific">Endomicrobium trichonymphae</name>
    <dbReference type="NCBI Taxonomy" id="1408204"/>
    <lineage>
        <taxon>Bacteria</taxon>
        <taxon>Pseudomonadati</taxon>
        <taxon>Elusimicrobiota</taxon>
        <taxon>Endomicrobiia</taxon>
        <taxon>Endomicrobiales</taxon>
        <taxon>Endomicrobiaceae</taxon>
        <taxon>Candidatus Endomicrobiellum</taxon>
    </lineage>
</organism>
<keyword evidence="2" id="KW-1185">Reference proteome</keyword>
<sequence>MKRIFVLLLSLCILCACGKNKIINNVKEIDPTKVLQNNVDTREFNEKHPHLTKASIAVILVGMLWVIGECKKATKKLKKKQEAKAKQAGRNLT</sequence>
<gene>
    <name evidence="1" type="ORF">ATZ36_07990</name>
</gene>
<evidence type="ECO:0000313" key="1">
    <source>
        <dbReference type="EMBL" id="OEG69700.1"/>
    </source>
</evidence>
<protein>
    <submittedName>
        <fullName evidence="1">Uncharacterized protein</fullName>
    </submittedName>
</protein>
<reference evidence="1 2" key="1">
    <citation type="submission" date="2015-11" db="EMBL/GenBank/DDBJ databases">
        <title>Evidence for parallel genomic evolution in an endosymbiosis of termite gut flagellates.</title>
        <authorList>
            <person name="Zheng H."/>
        </authorList>
    </citation>
    <scope>NUCLEOTIDE SEQUENCE [LARGE SCALE GENOMIC DNA]</scope>
    <source>
        <strain evidence="1 2">CET450</strain>
    </source>
</reference>
<evidence type="ECO:0000313" key="2">
    <source>
        <dbReference type="Proteomes" id="UP000095237"/>
    </source>
</evidence>
<name>A0A1E5IGW3_ENDTX</name>
<dbReference type="Proteomes" id="UP000095237">
    <property type="component" value="Unassembled WGS sequence"/>
</dbReference>
<proteinExistence type="predicted"/>
<accession>A0A1E5IGW3</accession>
<comment type="caution">
    <text evidence="1">The sequence shown here is derived from an EMBL/GenBank/DDBJ whole genome shotgun (WGS) entry which is preliminary data.</text>
</comment>
<dbReference type="PROSITE" id="PS51257">
    <property type="entry name" value="PROKAR_LIPOPROTEIN"/>
    <property type="match status" value="1"/>
</dbReference>
<dbReference type="EMBL" id="LNVX01000592">
    <property type="protein sequence ID" value="OEG69700.1"/>
    <property type="molecule type" value="Genomic_DNA"/>
</dbReference>
<dbReference type="AlphaFoldDB" id="A0A1E5IGW3"/>